<dbReference type="PROSITE" id="PS51462">
    <property type="entry name" value="NUDIX"/>
    <property type="match status" value="1"/>
</dbReference>
<evidence type="ECO:0000313" key="4">
    <source>
        <dbReference type="EMBL" id="TKR26587.1"/>
    </source>
</evidence>
<dbReference type="InterPro" id="IPR020084">
    <property type="entry name" value="NUDIX_hydrolase_CS"/>
</dbReference>
<comment type="caution">
    <text evidence="4">The sequence shown here is derived from an EMBL/GenBank/DDBJ whole genome shotgun (WGS) entry which is preliminary data.</text>
</comment>
<feature type="domain" description="Nudix hydrolase" evidence="3">
    <location>
        <begin position="31"/>
        <end position="165"/>
    </location>
</feature>
<reference evidence="4 5" key="1">
    <citation type="submission" date="2019-05" db="EMBL/GenBank/DDBJ databases">
        <title>Genome sequence of Cellulomonas hominis strain CS1.</title>
        <authorList>
            <person name="Belmont J."/>
            <person name="Maclea K.S."/>
        </authorList>
    </citation>
    <scope>NUCLEOTIDE SEQUENCE [LARGE SCALE GENOMIC DNA]</scope>
    <source>
        <strain evidence="4 5">CS1</strain>
    </source>
</reference>
<comment type="cofactor">
    <cofactor evidence="1">
        <name>Mg(2+)</name>
        <dbReference type="ChEBI" id="CHEBI:18420"/>
    </cofactor>
</comment>
<organism evidence="4 5">
    <name type="scientific">Cellulomonas hominis</name>
    <dbReference type="NCBI Taxonomy" id="156981"/>
    <lineage>
        <taxon>Bacteria</taxon>
        <taxon>Bacillati</taxon>
        <taxon>Actinomycetota</taxon>
        <taxon>Actinomycetes</taxon>
        <taxon>Micrococcales</taxon>
        <taxon>Cellulomonadaceae</taxon>
        <taxon>Cellulomonas</taxon>
    </lineage>
</organism>
<evidence type="ECO:0000256" key="1">
    <source>
        <dbReference type="ARBA" id="ARBA00001946"/>
    </source>
</evidence>
<evidence type="ECO:0000313" key="5">
    <source>
        <dbReference type="Proteomes" id="UP000308121"/>
    </source>
</evidence>
<dbReference type="PANTHER" id="PTHR43046:SF2">
    <property type="entry name" value="8-OXO-DGTP DIPHOSPHATASE-RELATED"/>
    <property type="match status" value="1"/>
</dbReference>
<sequence length="174" mass="18235">MRDRRLTAVARRPHHPGDGWVECRCGRRHWGTAGAAGLLLARPATGVDAAAVVLQHRAPWSDQGGTWGLPGGARHTGESAVDGALRESQEEAGIEPASVRVVGEHVLDHGDWSYTTVVAVTAGPVDPRPTDDESLAIAWVALDDVTALPLLPAFADAWPALRAGLPPEVEGAAS</sequence>
<proteinExistence type="predicted"/>
<evidence type="ECO:0000259" key="3">
    <source>
        <dbReference type="PROSITE" id="PS51462"/>
    </source>
</evidence>
<dbReference type="PANTHER" id="PTHR43046">
    <property type="entry name" value="GDP-MANNOSE MANNOSYL HYDROLASE"/>
    <property type="match status" value="1"/>
</dbReference>
<dbReference type="Gene3D" id="3.90.79.10">
    <property type="entry name" value="Nucleoside Triphosphate Pyrophosphohydrolase"/>
    <property type="match status" value="1"/>
</dbReference>
<dbReference type="EMBL" id="SZYE01000022">
    <property type="protein sequence ID" value="TKR26587.1"/>
    <property type="molecule type" value="Genomic_DNA"/>
</dbReference>
<evidence type="ECO:0000256" key="2">
    <source>
        <dbReference type="ARBA" id="ARBA00022801"/>
    </source>
</evidence>
<name>A0A7Z8K256_9CELL</name>
<dbReference type="PROSITE" id="PS00893">
    <property type="entry name" value="NUDIX_BOX"/>
    <property type="match status" value="1"/>
</dbReference>
<dbReference type="InterPro" id="IPR015797">
    <property type="entry name" value="NUDIX_hydrolase-like_dom_sf"/>
</dbReference>
<protein>
    <submittedName>
        <fullName evidence="4">NUDIX domain-containing protein</fullName>
    </submittedName>
</protein>
<dbReference type="SUPFAM" id="SSF55811">
    <property type="entry name" value="Nudix"/>
    <property type="match status" value="1"/>
</dbReference>
<keyword evidence="2" id="KW-0378">Hydrolase</keyword>
<gene>
    <name evidence="4" type="ORF">FA014_05015</name>
</gene>
<dbReference type="Proteomes" id="UP000308121">
    <property type="component" value="Unassembled WGS sequence"/>
</dbReference>
<dbReference type="AlphaFoldDB" id="A0A7Z8K256"/>
<accession>A0A7Z8K256</accession>
<dbReference type="OrthoDB" id="3404294at2"/>
<dbReference type="GO" id="GO:0016787">
    <property type="term" value="F:hydrolase activity"/>
    <property type="evidence" value="ECO:0007669"/>
    <property type="project" value="UniProtKB-KW"/>
</dbReference>
<dbReference type="CDD" id="cd18877">
    <property type="entry name" value="NUDIX_Hydrolase"/>
    <property type="match status" value="1"/>
</dbReference>
<dbReference type="Pfam" id="PF00293">
    <property type="entry name" value="NUDIX"/>
    <property type="match status" value="1"/>
</dbReference>
<dbReference type="InterPro" id="IPR000086">
    <property type="entry name" value="NUDIX_hydrolase_dom"/>
</dbReference>